<evidence type="ECO:0000313" key="3">
    <source>
        <dbReference type="Proteomes" id="UP000009097"/>
    </source>
</evidence>
<evidence type="ECO:0000313" key="2">
    <source>
        <dbReference type="EMBL" id="KNA96131.1"/>
    </source>
</evidence>
<dbReference type="GeneID" id="28958814"/>
<reference evidence="2" key="2">
    <citation type="journal article" date="2010" name="Nature">
        <title>Comparative genomics reveals mobile pathogenicity chromosomes in Fusarium.</title>
        <authorList>
            <person name="Ma L.J."/>
            <person name="van der Does H.C."/>
            <person name="Borkovich K.A."/>
            <person name="Coleman J.J."/>
            <person name="Daboussi M.J."/>
            <person name="Di Pietro A."/>
            <person name="Dufresne M."/>
            <person name="Freitag M."/>
            <person name="Grabherr M."/>
            <person name="Henrissat B."/>
            <person name="Houterman P.M."/>
            <person name="Kang S."/>
            <person name="Shim W.B."/>
            <person name="Woloshuk C."/>
            <person name="Xie X."/>
            <person name="Xu J.R."/>
            <person name="Antoniw J."/>
            <person name="Baker S.E."/>
            <person name="Bluhm B.H."/>
            <person name="Breakspear A."/>
            <person name="Brown D.W."/>
            <person name="Butchko R.A."/>
            <person name="Chapman S."/>
            <person name="Coulson R."/>
            <person name="Coutinho P.M."/>
            <person name="Danchin E.G."/>
            <person name="Diener A."/>
            <person name="Gale L.R."/>
            <person name="Gardiner D.M."/>
            <person name="Goff S."/>
            <person name="Hammond-Kosack K.E."/>
            <person name="Hilburn K."/>
            <person name="Hua-Van A."/>
            <person name="Jonkers W."/>
            <person name="Kazan K."/>
            <person name="Kodira C.D."/>
            <person name="Koehrsen M."/>
            <person name="Kumar L."/>
            <person name="Lee Y.H."/>
            <person name="Li L."/>
            <person name="Manners J.M."/>
            <person name="Miranda-Saavedra D."/>
            <person name="Mukherjee M."/>
            <person name="Park G."/>
            <person name="Park J."/>
            <person name="Park S.Y."/>
            <person name="Proctor R.H."/>
            <person name="Regev A."/>
            <person name="Ruiz-Roldan M.C."/>
            <person name="Sain D."/>
            <person name="Sakthikumar S."/>
            <person name="Sykes S."/>
            <person name="Schwartz D.C."/>
            <person name="Turgeon B.G."/>
            <person name="Wapinski I."/>
            <person name="Yoder O."/>
            <person name="Young S."/>
            <person name="Zeng Q."/>
            <person name="Zhou S."/>
            <person name="Galagan J."/>
            <person name="Cuomo C.A."/>
            <person name="Kistler H.C."/>
            <person name="Rep M."/>
        </authorList>
    </citation>
    <scope>NUCLEOTIDE SEQUENCE [LARGE SCALE GENOMIC DNA]</scope>
    <source>
        <strain evidence="2">4287</strain>
    </source>
</reference>
<organism evidence="2 3">
    <name type="scientific">Fusarium oxysporum f. sp. lycopersici (strain 4287 / CBS 123668 / FGSC 9935 / NRRL 34936)</name>
    <name type="common">Fusarium vascular wilt of tomato</name>
    <dbReference type="NCBI Taxonomy" id="426428"/>
    <lineage>
        <taxon>Eukaryota</taxon>
        <taxon>Fungi</taxon>
        <taxon>Dikarya</taxon>
        <taxon>Ascomycota</taxon>
        <taxon>Pezizomycotina</taxon>
        <taxon>Sordariomycetes</taxon>
        <taxon>Hypocreomycetidae</taxon>
        <taxon>Hypocreales</taxon>
        <taxon>Nectriaceae</taxon>
        <taxon>Fusarium</taxon>
        <taxon>Fusarium oxysporum species complex</taxon>
    </lineage>
</organism>
<proteinExistence type="predicted"/>
<dbReference type="RefSeq" id="XP_018234177.1">
    <property type="nucleotide sequence ID" value="XM_018398158.1"/>
</dbReference>
<dbReference type="EMBL" id="DS231697">
    <property type="protein sequence ID" value="KNA96130.1"/>
    <property type="molecule type" value="Genomic_DNA"/>
</dbReference>
<dbReference type="RefSeq" id="XP_018234179.1">
    <property type="nucleotide sequence ID" value="XM_018398160.1"/>
</dbReference>
<evidence type="ECO:0000256" key="1">
    <source>
        <dbReference type="SAM" id="MobiDB-lite"/>
    </source>
</evidence>
<gene>
    <name evidence="2" type="ORF">FOXG_18108</name>
</gene>
<name>A0A0J9WH43_FUSO4</name>
<feature type="region of interest" description="Disordered" evidence="1">
    <location>
        <begin position="1"/>
        <end position="28"/>
    </location>
</feature>
<dbReference type="EMBL" id="DS231697">
    <property type="protein sequence ID" value="KNA96133.1"/>
    <property type="molecule type" value="Genomic_DNA"/>
</dbReference>
<dbReference type="RefSeq" id="XP_018234180.1">
    <property type="nucleotide sequence ID" value="XM_018398161.1"/>
</dbReference>
<protein>
    <submittedName>
        <fullName evidence="2">Uncharacterized protein</fullName>
    </submittedName>
</protein>
<dbReference type="AlphaFoldDB" id="A0A0J9WH43"/>
<reference evidence="2" key="1">
    <citation type="submission" date="2007-04" db="EMBL/GenBank/DDBJ databases">
        <authorList>
            <consortium name="The Broad Institute Genome Sequencing Platform"/>
            <person name="Birren B."/>
            <person name="Lander E."/>
            <person name="Galagan J."/>
            <person name="Nusbaum C."/>
            <person name="Devon K."/>
            <person name="Ma L.-J."/>
            <person name="Jaffe D."/>
            <person name="Butler J."/>
            <person name="Alvarez P."/>
            <person name="Gnerre S."/>
            <person name="Grabherr M."/>
            <person name="Kleber M."/>
            <person name="Mauceli E."/>
            <person name="Brockman W."/>
            <person name="MacCallum I.A."/>
            <person name="Young S."/>
            <person name="LaButti K."/>
            <person name="DeCaprio D."/>
            <person name="Crawford M."/>
            <person name="Koehrsen M."/>
            <person name="Engels R."/>
            <person name="Montgomery P."/>
            <person name="Pearson M."/>
            <person name="Howarth C."/>
            <person name="Larson L."/>
            <person name="White J."/>
            <person name="O'Leary S."/>
            <person name="Kodira C."/>
            <person name="Zeng Q."/>
            <person name="Yandava C."/>
            <person name="Alvarado L."/>
            <person name="Kistler C."/>
            <person name="Shim W.-B."/>
            <person name="Kang S."/>
            <person name="Woloshuk C."/>
        </authorList>
    </citation>
    <scope>NUCLEOTIDE SEQUENCE</scope>
    <source>
        <strain evidence="2">4287</strain>
    </source>
</reference>
<sequence length="161" mass="17311">MKSKQGDGTVQRGPGPGPWDDTKNPTDGMQWMPTLLLGMTRAGPGIVAMQMNSRPTKCNAVMAPRITTLLDDMRTTNLSHTFQLLRSDKGLFVGLAQLPQLQLQNPRGPGYTLRLALVECFSAGWTCEVTTNADDSKTTPFDTAALLCDCSTCPSSGSAMD</sequence>
<dbReference type="EMBL" id="DS231697">
    <property type="protein sequence ID" value="KNA96134.1"/>
    <property type="molecule type" value="Genomic_DNA"/>
</dbReference>
<dbReference type="Proteomes" id="UP000009097">
    <property type="component" value="Unassembled WGS sequence"/>
</dbReference>
<dbReference type="KEGG" id="fox:FOXG_18108"/>
<dbReference type="RefSeq" id="XP_018234176.1">
    <property type="nucleotide sequence ID" value="XM_018398157.1"/>
</dbReference>
<accession>A0A0J9WH43</accession>
<dbReference type="VEuPathDB" id="FungiDB:FOXG_18108"/>
<dbReference type="EMBL" id="DS231697">
    <property type="protein sequence ID" value="KNA96131.1"/>
    <property type="molecule type" value="Genomic_DNA"/>
</dbReference>
<dbReference type="RefSeq" id="XP_018234178.1">
    <property type="nucleotide sequence ID" value="XM_018398159.1"/>
</dbReference>
<dbReference type="EMBL" id="DS231697">
    <property type="protein sequence ID" value="KNA96132.1"/>
    <property type="molecule type" value="Genomic_DNA"/>
</dbReference>